<dbReference type="EMBL" id="AXUN02000092">
    <property type="protein sequence ID" value="ETA81536.1"/>
    <property type="molecule type" value="Genomic_DNA"/>
</dbReference>
<reference evidence="3 4" key="1">
    <citation type="journal article" date="2014" name="Genome Announc.">
        <title>Genome Sequence of Youngiibacter fragilis, the Type Strain of the Genus Youngiibacter.</title>
        <authorList>
            <person name="Wawrik C.B."/>
            <person name="Callaghan A.V."/>
            <person name="Stamps B.W."/>
            <person name="Wawrik B."/>
        </authorList>
    </citation>
    <scope>NUCLEOTIDE SEQUENCE [LARGE SCALE GENOMIC DNA]</scope>
    <source>
        <strain evidence="3 4">232.1</strain>
    </source>
</reference>
<evidence type="ECO:0000259" key="1">
    <source>
        <dbReference type="Pfam" id="PF05598"/>
    </source>
</evidence>
<dbReference type="eggNOG" id="COG3666">
    <property type="taxonomic scope" value="Bacteria"/>
</dbReference>
<protein>
    <submittedName>
        <fullName evidence="3">Transposase</fullName>
    </submittedName>
</protein>
<sequence length="529" mass="61522">MKNNLTHVNFNKNISTMQLRMQFDVDTYIPEHSKVRLVCNIVEEMNLNSILSTYSILGRKPVVDPVTMLKILFFCYSEGIRSSRKIRDFCIFDLRAHFLLQYCKPPSYSTVNRFRKGLEDFAPDLLNQFVEILYDDGHVDLENIYIDGTKIESLAGRYTFVWRKSVLSYQKKLQERVIKEQNLPENSSLDFVAKHVEREFNRIRNYCSSKSIAFVHGIGHHKSQEQKDYEYFKDILDKFEKYREHLMLMGDRNSYSKTDHDATFMRMKDDHMKNGQLKPGYNMQFASNGAFIVGVMGSHKANDLHTLRPFLEQMLPRFGNRVTRIVADAGYESVENYAFLKVNGLMSFIKPVNHETSKRKKSKSDIGKRENMLYLEKEDAYECKNGKKLTRDKDRIKKYDSGYEDTTRVYSCNECAGCQHNSACIKSKKEEGGTKKTLQFSPAFEEYRRQSHQNITSDVGIIQRLNRSIQAEGMFSKLKGGLRYDRFSHRGMKSVVSDLILMAIGINLNKLYSKKCNKQTGVIEYTKTA</sequence>
<evidence type="ECO:0000259" key="2">
    <source>
        <dbReference type="Pfam" id="PF13751"/>
    </source>
</evidence>
<dbReference type="PANTHER" id="PTHR33408">
    <property type="entry name" value="TRANSPOSASE"/>
    <property type="match status" value="1"/>
</dbReference>
<dbReference type="PATRIC" id="fig|994573.3.peg.1106"/>
<feature type="domain" description="Transposase DDE" evidence="2">
    <location>
        <begin position="383"/>
        <end position="511"/>
    </location>
</feature>
<dbReference type="Proteomes" id="UP000017747">
    <property type="component" value="Unassembled WGS sequence"/>
</dbReference>
<dbReference type="OrthoDB" id="9789070at2"/>
<dbReference type="Pfam" id="PF13751">
    <property type="entry name" value="DDE_Tnp_1_6"/>
    <property type="match status" value="1"/>
</dbReference>
<dbReference type="PANTHER" id="PTHR33408:SF2">
    <property type="entry name" value="TRANSPOSASE DDE DOMAIN-CONTAINING PROTEIN"/>
    <property type="match status" value="1"/>
</dbReference>
<dbReference type="InterPro" id="IPR008490">
    <property type="entry name" value="Transposase_InsH_N"/>
</dbReference>
<name>V7I8C8_9CLOT</name>
<dbReference type="RefSeq" id="WP_023863396.1">
    <property type="nucleotide sequence ID" value="NZ_AXUN02000092.1"/>
</dbReference>
<dbReference type="Pfam" id="PF05598">
    <property type="entry name" value="DUF772"/>
    <property type="match status" value="1"/>
</dbReference>
<evidence type="ECO:0000313" key="4">
    <source>
        <dbReference type="Proteomes" id="UP000017747"/>
    </source>
</evidence>
<dbReference type="InterPro" id="IPR047629">
    <property type="entry name" value="IS1182_transpos"/>
</dbReference>
<proteinExistence type="predicted"/>
<organism evidence="3 4">
    <name type="scientific">Youngiibacter fragilis 232.1</name>
    <dbReference type="NCBI Taxonomy" id="994573"/>
    <lineage>
        <taxon>Bacteria</taxon>
        <taxon>Bacillati</taxon>
        <taxon>Bacillota</taxon>
        <taxon>Clostridia</taxon>
        <taxon>Eubacteriales</taxon>
        <taxon>Clostridiaceae</taxon>
        <taxon>Youngiibacter</taxon>
    </lineage>
</organism>
<dbReference type="NCBIfam" id="NF033551">
    <property type="entry name" value="transpos_IS1182"/>
    <property type="match status" value="1"/>
</dbReference>
<dbReference type="STRING" id="994573.T472_0205905"/>
<feature type="domain" description="Transposase InsH N-terminal" evidence="1">
    <location>
        <begin position="25"/>
        <end position="116"/>
    </location>
</feature>
<accession>V7I8C8</accession>
<gene>
    <name evidence="3" type="ORF">T472_0205905</name>
</gene>
<evidence type="ECO:0000313" key="3">
    <source>
        <dbReference type="EMBL" id="ETA81536.1"/>
    </source>
</evidence>
<comment type="caution">
    <text evidence="3">The sequence shown here is derived from an EMBL/GenBank/DDBJ whole genome shotgun (WGS) entry which is preliminary data.</text>
</comment>
<keyword evidence="4" id="KW-1185">Reference proteome</keyword>
<dbReference type="AlphaFoldDB" id="V7I8C8"/>
<dbReference type="InterPro" id="IPR025668">
    <property type="entry name" value="Tnp_DDE_dom"/>
</dbReference>